<evidence type="ECO:0000256" key="4">
    <source>
        <dbReference type="ARBA" id="ARBA00023274"/>
    </source>
</evidence>
<comment type="caution">
    <text evidence="8">The sequence shown here is derived from an EMBL/GenBank/DDBJ whole genome shotgun (WGS) entry which is preliminary data.</text>
</comment>
<evidence type="ECO:0000256" key="1">
    <source>
        <dbReference type="ARBA" id="ARBA00022730"/>
    </source>
</evidence>
<sequence length="213" mass="23430">MLRFEMEATVRDKTGKGVARKLRAEGMIPAILYGPGSTPVPLAVNAFDLQKLLTRAKGERILFTLNLKNNGASEQRLALIKEFQFHPVNDSIQHIDFYEVSMDRELHVEVPVKLVGKAKGVEVEKGVLEIKRRTLEVACLPTNIPDEIEVDVTDLGLGEAIHIGDIEPPEGVRIIDPPRLTIVTIVGSGAMEAATEEEAEEGLEEEVVETEEA</sequence>
<evidence type="ECO:0000256" key="2">
    <source>
        <dbReference type="ARBA" id="ARBA00022884"/>
    </source>
</evidence>
<dbReference type="GO" id="GO:0022625">
    <property type="term" value="C:cytosolic large ribosomal subunit"/>
    <property type="evidence" value="ECO:0007669"/>
    <property type="project" value="TreeGrafter"/>
</dbReference>
<dbReference type="InterPro" id="IPR020930">
    <property type="entry name" value="Ribosomal_uL5_bac-type"/>
</dbReference>
<comment type="subunit">
    <text evidence="5">Part of the 50S ribosomal subunit; part of the 5S rRNA/L5/L18/L25 subcomplex. Contacts the 5S rRNA. Binds to the 5S rRNA independently of L5 and L18.</text>
</comment>
<dbReference type="Pfam" id="PF14693">
    <property type="entry name" value="Ribosomal_TL5_C"/>
    <property type="match status" value="1"/>
</dbReference>
<name>A0A7V2WSW4_9BACT</name>
<dbReference type="Gene3D" id="2.170.120.20">
    <property type="entry name" value="Ribosomal protein L25, beta domain"/>
    <property type="match status" value="1"/>
</dbReference>
<reference evidence="8" key="1">
    <citation type="journal article" date="2020" name="mSystems">
        <title>Genome- and Community-Level Interaction Insights into Carbon Utilization and Element Cycling Functions of Hydrothermarchaeota in Hydrothermal Sediment.</title>
        <authorList>
            <person name="Zhou Z."/>
            <person name="Liu Y."/>
            <person name="Xu W."/>
            <person name="Pan J."/>
            <person name="Luo Z.H."/>
            <person name="Li M."/>
        </authorList>
    </citation>
    <scope>NUCLEOTIDE SEQUENCE [LARGE SCALE GENOMIC DNA]</scope>
    <source>
        <strain evidence="8">HyVt-503</strain>
    </source>
</reference>
<dbReference type="GO" id="GO:0008097">
    <property type="term" value="F:5S rRNA binding"/>
    <property type="evidence" value="ECO:0007669"/>
    <property type="project" value="InterPro"/>
</dbReference>
<proteinExistence type="inferred from homology"/>
<evidence type="ECO:0000259" key="7">
    <source>
        <dbReference type="Pfam" id="PF14693"/>
    </source>
</evidence>
<keyword evidence="3 5" id="KW-0689">Ribosomal protein</keyword>
<dbReference type="InterPro" id="IPR020057">
    <property type="entry name" value="Ribosomal_bL25_b-dom"/>
</dbReference>
<dbReference type="Proteomes" id="UP000885797">
    <property type="component" value="Unassembled WGS sequence"/>
</dbReference>
<dbReference type="GO" id="GO:0006412">
    <property type="term" value="P:translation"/>
    <property type="evidence" value="ECO:0007669"/>
    <property type="project" value="UniProtKB-UniRule"/>
</dbReference>
<evidence type="ECO:0000256" key="3">
    <source>
        <dbReference type="ARBA" id="ARBA00022980"/>
    </source>
</evidence>
<dbReference type="CDD" id="cd00495">
    <property type="entry name" value="Ribosomal_L25_TL5_CTC"/>
    <property type="match status" value="1"/>
</dbReference>
<evidence type="ECO:0000259" key="6">
    <source>
        <dbReference type="Pfam" id="PF01386"/>
    </source>
</evidence>
<accession>A0A7V2WSW4</accession>
<comment type="similarity">
    <text evidence="5">Belongs to the bacterial ribosomal protein bL25 family. CTC subfamily.</text>
</comment>
<feature type="domain" description="Large ribosomal subunit protein bL25 beta" evidence="7">
    <location>
        <begin position="106"/>
        <end position="187"/>
    </location>
</feature>
<comment type="function">
    <text evidence="5">This is one of the proteins that binds to the 5S RNA in the ribosome where it forms part of the central protuberance.</text>
</comment>
<dbReference type="InterPro" id="IPR001021">
    <property type="entry name" value="Ribosomal_bL25_long"/>
</dbReference>
<dbReference type="PANTHER" id="PTHR33284:SF1">
    <property type="entry name" value="RIBOSOMAL PROTEIN L25_GLN-TRNA SYNTHETASE, ANTI-CODON-BINDING DOMAIN-CONTAINING PROTEIN"/>
    <property type="match status" value="1"/>
</dbReference>
<dbReference type="InterPro" id="IPR011035">
    <property type="entry name" value="Ribosomal_bL25/Gln-tRNA_synth"/>
</dbReference>
<dbReference type="PANTHER" id="PTHR33284">
    <property type="entry name" value="RIBOSOMAL PROTEIN L25/GLN-TRNA SYNTHETASE, ANTI-CODON-BINDING DOMAIN-CONTAINING PROTEIN"/>
    <property type="match status" value="1"/>
</dbReference>
<dbReference type="NCBIfam" id="TIGR00731">
    <property type="entry name" value="bL25_bact_ctc"/>
    <property type="match status" value="1"/>
</dbReference>
<dbReference type="AlphaFoldDB" id="A0A7V2WSW4"/>
<dbReference type="HAMAP" id="MF_01334">
    <property type="entry name" value="Ribosomal_bL25_CTC"/>
    <property type="match status" value="1"/>
</dbReference>
<dbReference type="Gene3D" id="2.40.240.10">
    <property type="entry name" value="Ribosomal Protein L25, Chain P"/>
    <property type="match status" value="1"/>
</dbReference>
<feature type="domain" description="Large ribosomal subunit protein bL25 L25" evidence="6">
    <location>
        <begin position="7"/>
        <end position="97"/>
    </location>
</feature>
<keyword evidence="4 5" id="KW-0687">Ribonucleoprotein</keyword>
<dbReference type="EMBL" id="DRND01000335">
    <property type="protein sequence ID" value="HFC47069.1"/>
    <property type="molecule type" value="Genomic_DNA"/>
</dbReference>
<dbReference type="InterPro" id="IPR029751">
    <property type="entry name" value="Ribosomal_L25_dom"/>
</dbReference>
<evidence type="ECO:0000256" key="5">
    <source>
        <dbReference type="HAMAP-Rule" id="MF_01334"/>
    </source>
</evidence>
<gene>
    <name evidence="5" type="primary">rplY</name>
    <name evidence="5" type="synonym">ctc</name>
    <name evidence="8" type="ORF">ENJ63_04225</name>
</gene>
<keyword evidence="2 5" id="KW-0694">RNA-binding</keyword>
<dbReference type="GO" id="GO:0003735">
    <property type="term" value="F:structural constituent of ribosome"/>
    <property type="evidence" value="ECO:0007669"/>
    <property type="project" value="InterPro"/>
</dbReference>
<dbReference type="InterPro" id="IPR037121">
    <property type="entry name" value="Ribosomal_bL25_C"/>
</dbReference>
<organism evidence="8">
    <name type="scientific">Dissulfuribacter thermophilus</name>
    <dbReference type="NCBI Taxonomy" id="1156395"/>
    <lineage>
        <taxon>Bacteria</taxon>
        <taxon>Pseudomonadati</taxon>
        <taxon>Thermodesulfobacteriota</taxon>
        <taxon>Dissulfuribacteria</taxon>
        <taxon>Dissulfuribacterales</taxon>
        <taxon>Dissulfuribacteraceae</taxon>
        <taxon>Dissulfuribacter</taxon>
    </lineage>
</organism>
<dbReference type="InterPro" id="IPR020056">
    <property type="entry name" value="Rbsml_bL25/Gln-tRNA_synth_N"/>
</dbReference>
<evidence type="ECO:0000313" key="8">
    <source>
        <dbReference type="EMBL" id="HFC47069.1"/>
    </source>
</evidence>
<dbReference type="Pfam" id="PF01386">
    <property type="entry name" value="Ribosomal_L25p"/>
    <property type="match status" value="1"/>
</dbReference>
<dbReference type="SUPFAM" id="SSF50715">
    <property type="entry name" value="Ribosomal protein L25-like"/>
    <property type="match status" value="1"/>
</dbReference>
<protein>
    <recommendedName>
        <fullName evidence="5">Large ribosomal subunit protein bL25</fullName>
    </recommendedName>
    <alternativeName>
        <fullName evidence="5">General stress protein CTC</fullName>
    </alternativeName>
</protein>
<keyword evidence="1 5" id="KW-0699">rRNA-binding</keyword>